<evidence type="ECO:0000313" key="7">
    <source>
        <dbReference type="EMBL" id="MED5050999.1"/>
    </source>
</evidence>
<evidence type="ECO:0000256" key="2">
    <source>
        <dbReference type="ARBA" id="ARBA00023015"/>
    </source>
</evidence>
<dbReference type="AlphaFoldDB" id="A0ABD5IRW0"/>
<dbReference type="PANTHER" id="PTHR30204:SF69">
    <property type="entry name" value="MERR-FAMILY TRANSCRIPTIONAL REGULATOR"/>
    <property type="match status" value="1"/>
</dbReference>
<dbReference type="PRINTS" id="PR00040">
    <property type="entry name" value="HTHMERR"/>
</dbReference>
<dbReference type="SUPFAM" id="SSF46955">
    <property type="entry name" value="Putative DNA-binding domain"/>
    <property type="match status" value="2"/>
</dbReference>
<dbReference type="Proteomes" id="UP001213979">
    <property type="component" value="Unassembled WGS sequence"/>
</dbReference>
<dbReference type="CDD" id="cd04772">
    <property type="entry name" value="HTH_TioE_rpt1"/>
    <property type="match status" value="1"/>
</dbReference>
<organism evidence="7 9">
    <name type="scientific">Anoxybacteroides rupiense</name>
    <dbReference type="NCBI Taxonomy" id="311460"/>
    <lineage>
        <taxon>Bacteria</taxon>
        <taxon>Bacillati</taxon>
        <taxon>Bacillota</taxon>
        <taxon>Bacilli</taxon>
        <taxon>Bacillales</taxon>
        <taxon>Anoxybacillaceae</taxon>
        <taxon>Anoxybacteroides</taxon>
    </lineage>
</organism>
<evidence type="ECO:0000256" key="1">
    <source>
        <dbReference type="ARBA" id="ARBA00022491"/>
    </source>
</evidence>
<dbReference type="Proteomes" id="UP001339962">
    <property type="component" value="Unassembled WGS sequence"/>
</dbReference>
<feature type="domain" description="HTH merR-type" evidence="5">
    <location>
        <begin position="119"/>
        <end position="188"/>
    </location>
</feature>
<dbReference type="SMART" id="SM00422">
    <property type="entry name" value="HTH_MERR"/>
    <property type="match status" value="2"/>
</dbReference>
<dbReference type="Pfam" id="PF13411">
    <property type="entry name" value="MerR_1"/>
    <property type="match status" value="1"/>
</dbReference>
<evidence type="ECO:0000313" key="9">
    <source>
        <dbReference type="Proteomes" id="UP001339962"/>
    </source>
</evidence>
<dbReference type="EMBL" id="JARTLI010000004">
    <property type="protein sequence ID" value="MED5050999.1"/>
    <property type="molecule type" value="Genomic_DNA"/>
</dbReference>
<sequence length="251" mass="29140">MIRPIDIARKLNISTSALRHYESWGLVPPPERKANGYRIYTETHAAYFECIRAMYPGFGMELIRKIMPLLHENKITEALWLINEAQANVYDEKQRAEQVLKALKTSDSDEFLPKKKQGWFTIGEVAKVVGVPSSTLRHWEKEGMIIPKRDEENGYRKYSRADIRKLLIIRTLRAAVYSLDTVKEMIAEFDNNNIAQAEKIAKDSLLYMDHLITEQLRGMYYLYKLCAKIASDKKAPFLIKKDDKTNSSLYE</sequence>
<evidence type="ECO:0000259" key="5">
    <source>
        <dbReference type="PROSITE" id="PS50937"/>
    </source>
</evidence>
<keyword evidence="2" id="KW-0805">Transcription regulation</keyword>
<name>A0ABD5IRW0_9BACL</name>
<dbReference type="EMBL" id="JAQOTG010000001">
    <property type="protein sequence ID" value="MDE8562779.1"/>
    <property type="molecule type" value="Genomic_DNA"/>
</dbReference>
<dbReference type="Pfam" id="PF00376">
    <property type="entry name" value="MerR"/>
    <property type="match status" value="1"/>
</dbReference>
<dbReference type="PROSITE" id="PS50937">
    <property type="entry name" value="HTH_MERR_2"/>
    <property type="match status" value="2"/>
</dbReference>
<accession>A0ABD5IRW0</accession>
<keyword evidence="1" id="KW-0678">Repressor</keyword>
<dbReference type="InterPro" id="IPR047057">
    <property type="entry name" value="MerR_fam"/>
</dbReference>
<dbReference type="RefSeq" id="WP_044744677.1">
    <property type="nucleotide sequence ID" value="NZ_JACIDF010000003.1"/>
</dbReference>
<dbReference type="Gene3D" id="1.10.1660.10">
    <property type="match status" value="2"/>
</dbReference>
<feature type="domain" description="HTH merR-type" evidence="5">
    <location>
        <begin position="1"/>
        <end position="69"/>
    </location>
</feature>
<keyword evidence="8" id="KW-1185">Reference proteome</keyword>
<keyword evidence="4" id="KW-0804">Transcription</keyword>
<dbReference type="PANTHER" id="PTHR30204">
    <property type="entry name" value="REDOX-CYCLING DRUG-SENSING TRANSCRIPTIONAL ACTIVATOR SOXR"/>
    <property type="match status" value="1"/>
</dbReference>
<dbReference type="InterPro" id="IPR000551">
    <property type="entry name" value="MerR-type_HTH_dom"/>
</dbReference>
<gene>
    <name evidence="7" type="ORF">P9850_03810</name>
    <name evidence="6" type="ORF">PNH38_02645</name>
</gene>
<reference evidence="7 9" key="2">
    <citation type="submission" date="2023-03" db="EMBL/GenBank/DDBJ databases">
        <title>Bacillus Genome Sequencing.</title>
        <authorList>
            <person name="Dunlap C."/>
        </authorList>
    </citation>
    <scope>NUCLEOTIDE SEQUENCE [LARGE SCALE GENOMIC DNA]</scope>
    <source>
        <strain evidence="7 9">NRS-38</strain>
    </source>
</reference>
<keyword evidence="3" id="KW-0238">DNA-binding</keyword>
<proteinExistence type="predicted"/>
<dbReference type="GO" id="GO:0003677">
    <property type="term" value="F:DNA binding"/>
    <property type="evidence" value="ECO:0007669"/>
    <property type="project" value="UniProtKB-KW"/>
</dbReference>
<evidence type="ECO:0000313" key="6">
    <source>
        <dbReference type="EMBL" id="MDE8562779.1"/>
    </source>
</evidence>
<evidence type="ECO:0000313" key="8">
    <source>
        <dbReference type="Proteomes" id="UP001213979"/>
    </source>
</evidence>
<dbReference type="InterPro" id="IPR009061">
    <property type="entry name" value="DNA-bd_dom_put_sf"/>
</dbReference>
<evidence type="ECO:0000256" key="4">
    <source>
        <dbReference type="ARBA" id="ARBA00023163"/>
    </source>
</evidence>
<comment type="caution">
    <text evidence="7">The sequence shown here is derived from an EMBL/GenBank/DDBJ whole genome shotgun (WGS) entry which is preliminary data.</text>
</comment>
<evidence type="ECO:0000256" key="3">
    <source>
        <dbReference type="ARBA" id="ARBA00023125"/>
    </source>
</evidence>
<protein>
    <submittedName>
        <fullName evidence="7">MerR family transcriptional regulator</fullName>
    </submittedName>
</protein>
<reference evidence="6 8" key="1">
    <citation type="submission" date="2023-01" db="EMBL/GenBank/DDBJ databases">
        <title>Genome-based reclassification of Anoxybacillus geothermalis as a later heterotypic synonym of Anoxybacillus rupiensis.</title>
        <authorList>
            <person name="Inan Bektas K."/>
            <person name="Canakci S."/>
            <person name="Belduz A.A."/>
            <person name="Guler H.H."/>
        </authorList>
    </citation>
    <scope>NUCLEOTIDE SEQUENCE [LARGE SCALE GENOMIC DNA]</scope>
    <source>
        <strain evidence="6 8">DSM 17127</strain>
    </source>
</reference>